<dbReference type="EMBL" id="MU275876">
    <property type="protein sequence ID" value="KAI0049177.1"/>
    <property type="molecule type" value="Genomic_DNA"/>
</dbReference>
<reference evidence="1" key="2">
    <citation type="journal article" date="2022" name="New Phytol.">
        <title>Evolutionary transition to the ectomycorrhizal habit in the genomes of a hyperdiverse lineage of mushroom-forming fungi.</title>
        <authorList>
            <person name="Looney B."/>
            <person name="Miyauchi S."/>
            <person name="Morin E."/>
            <person name="Drula E."/>
            <person name="Courty P.E."/>
            <person name="Kohler A."/>
            <person name="Kuo A."/>
            <person name="LaButti K."/>
            <person name="Pangilinan J."/>
            <person name="Lipzen A."/>
            <person name="Riley R."/>
            <person name="Andreopoulos W."/>
            <person name="He G."/>
            <person name="Johnson J."/>
            <person name="Nolan M."/>
            <person name="Tritt A."/>
            <person name="Barry K.W."/>
            <person name="Grigoriev I.V."/>
            <person name="Nagy L.G."/>
            <person name="Hibbett D."/>
            <person name="Henrissat B."/>
            <person name="Matheny P.B."/>
            <person name="Labbe J."/>
            <person name="Martin F.M."/>
        </authorList>
    </citation>
    <scope>NUCLEOTIDE SEQUENCE</scope>
    <source>
        <strain evidence="1">FP105234-sp</strain>
    </source>
</reference>
<accession>A0ACB8RZ96</accession>
<name>A0ACB8RZ96_9AGAM</name>
<organism evidence="1 2">
    <name type="scientific">Auriscalpium vulgare</name>
    <dbReference type="NCBI Taxonomy" id="40419"/>
    <lineage>
        <taxon>Eukaryota</taxon>
        <taxon>Fungi</taxon>
        <taxon>Dikarya</taxon>
        <taxon>Basidiomycota</taxon>
        <taxon>Agaricomycotina</taxon>
        <taxon>Agaricomycetes</taxon>
        <taxon>Russulales</taxon>
        <taxon>Auriscalpiaceae</taxon>
        <taxon>Auriscalpium</taxon>
    </lineage>
</organism>
<proteinExistence type="predicted"/>
<sequence length="178" mass="19769">MALRQHLTCIPKTVVKPLPAKRQWRPTTLPCGGISGHQVWGHTRRLVCHRNQSDGSRSQRSSSSQARLVLQFPTAVRVYIGLINHVPLCGRTGLDWPGHTCSSPMAAGASGHSREEWWGWVDVGLREVTLERVYRAVVRSVEVLQGGHLLKKSGHGQEWCPTAPLRLASNRRCTEGSQ</sequence>
<comment type="caution">
    <text evidence="1">The sequence shown here is derived from an EMBL/GenBank/DDBJ whole genome shotgun (WGS) entry which is preliminary data.</text>
</comment>
<reference evidence="1" key="1">
    <citation type="submission" date="2021-02" db="EMBL/GenBank/DDBJ databases">
        <authorList>
            <consortium name="DOE Joint Genome Institute"/>
            <person name="Ahrendt S."/>
            <person name="Looney B.P."/>
            <person name="Miyauchi S."/>
            <person name="Morin E."/>
            <person name="Drula E."/>
            <person name="Courty P.E."/>
            <person name="Chicoki N."/>
            <person name="Fauchery L."/>
            <person name="Kohler A."/>
            <person name="Kuo A."/>
            <person name="Labutti K."/>
            <person name="Pangilinan J."/>
            <person name="Lipzen A."/>
            <person name="Riley R."/>
            <person name="Andreopoulos W."/>
            <person name="He G."/>
            <person name="Johnson J."/>
            <person name="Barry K.W."/>
            <person name="Grigoriev I.V."/>
            <person name="Nagy L."/>
            <person name="Hibbett D."/>
            <person name="Henrissat B."/>
            <person name="Matheny P.B."/>
            <person name="Labbe J."/>
            <person name="Martin F."/>
        </authorList>
    </citation>
    <scope>NUCLEOTIDE SEQUENCE</scope>
    <source>
        <strain evidence="1">FP105234-sp</strain>
    </source>
</reference>
<evidence type="ECO:0000313" key="2">
    <source>
        <dbReference type="Proteomes" id="UP000814033"/>
    </source>
</evidence>
<keyword evidence="2" id="KW-1185">Reference proteome</keyword>
<dbReference type="Proteomes" id="UP000814033">
    <property type="component" value="Unassembled WGS sequence"/>
</dbReference>
<gene>
    <name evidence="1" type="ORF">FA95DRAFT_1557115</name>
</gene>
<evidence type="ECO:0000313" key="1">
    <source>
        <dbReference type="EMBL" id="KAI0049177.1"/>
    </source>
</evidence>
<protein>
    <submittedName>
        <fullName evidence="1">Uncharacterized protein</fullName>
    </submittedName>
</protein>